<dbReference type="GO" id="GO:0019878">
    <property type="term" value="P:lysine biosynthetic process via aminoadipic acid"/>
    <property type="evidence" value="ECO:0007669"/>
    <property type="project" value="TreeGrafter"/>
</dbReference>
<dbReference type="EMBL" id="NRSD01000014">
    <property type="protein sequence ID" value="MBK1645691.1"/>
    <property type="molecule type" value="Genomic_DNA"/>
</dbReference>
<evidence type="ECO:0000259" key="3">
    <source>
        <dbReference type="Pfam" id="PF01648"/>
    </source>
</evidence>
<dbReference type="SUPFAM" id="SSF56214">
    <property type="entry name" value="4'-phosphopantetheinyl transferase"/>
    <property type="match status" value="2"/>
</dbReference>
<dbReference type="Gene3D" id="3.90.470.20">
    <property type="entry name" value="4'-phosphopantetheinyl transferase domain"/>
    <property type="match status" value="2"/>
</dbReference>
<dbReference type="GO" id="GO:0008897">
    <property type="term" value="F:holo-[acyl-carrier-protein] synthase activity"/>
    <property type="evidence" value="ECO:0007669"/>
    <property type="project" value="InterPro"/>
</dbReference>
<comment type="similarity">
    <text evidence="1">Belongs to the P-Pant transferase superfamily. Gsp/Sfp/HetI/AcpT family.</text>
</comment>
<keyword evidence="5" id="KW-1185">Reference proteome</keyword>
<dbReference type="GO" id="GO:0005829">
    <property type="term" value="C:cytosol"/>
    <property type="evidence" value="ECO:0007669"/>
    <property type="project" value="TreeGrafter"/>
</dbReference>
<accession>A0A9X0WJ58</accession>
<evidence type="ECO:0000256" key="1">
    <source>
        <dbReference type="ARBA" id="ARBA00010990"/>
    </source>
</evidence>
<sequence>METPRWRKPPSRPPIRPGDLHLWRIPTQDEHHDPLRCLAVLGATERARAERILDDTQRARYLRVQSGLRLILARYLERPPARIPITLAPTGKPGLGLAWPALAFNLTTTEDLALLAISAGQGVAAEVGLDCERIRPRTHLAAIAARMFTREVCDAIAQATEPQRLQLFYRAWTALEADVKCDGRGLFRARTQATASPAIAHWVPQAGYIAAVARQWLPDPSQWCLFEGP</sequence>
<dbReference type="Proteomes" id="UP001138802">
    <property type="component" value="Unassembled WGS sequence"/>
</dbReference>
<dbReference type="InterPro" id="IPR050559">
    <property type="entry name" value="P-Pant_transferase_sf"/>
</dbReference>
<proteinExistence type="inferred from homology"/>
<dbReference type="GO" id="GO:0000287">
    <property type="term" value="F:magnesium ion binding"/>
    <property type="evidence" value="ECO:0007669"/>
    <property type="project" value="InterPro"/>
</dbReference>
<name>A0A9X0WJ58_9GAMM</name>
<evidence type="ECO:0000313" key="4">
    <source>
        <dbReference type="EMBL" id="MBK1645691.1"/>
    </source>
</evidence>
<organism evidence="4 5">
    <name type="scientific">Thiocapsa imhoffii</name>
    <dbReference type="NCBI Taxonomy" id="382777"/>
    <lineage>
        <taxon>Bacteria</taxon>
        <taxon>Pseudomonadati</taxon>
        <taxon>Pseudomonadota</taxon>
        <taxon>Gammaproteobacteria</taxon>
        <taxon>Chromatiales</taxon>
        <taxon>Chromatiaceae</taxon>
        <taxon>Thiocapsa</taxon>
    </lineage>
</organism>
<feature type="domain" description="4'-phosphopantetheinyl transferase" evidence="3">
    <location>
        <begin position="127"/>
        <end position="189"/>
    </location>
</feature>
<dbReference type="PANTHER" id="PTHR12215">
    <property type="entry name" value="PHOSPHOPANTETHEINE TRANSFERASE"/>
    <property type="match status" value="1"/>
</dbReference>
<evidence type="ECO:0000313" key="5">
    <source>
        <dbReference type="Proteomes" id="UP001138802"/>
    </source>
</evidence>
<dbReference type="Pfam" id="PF01648">
    <property type="entry name" value="ACPS"/>
    <property type="match status" value="1"/>
</dbReference>
<comment type="caution">
    <text evidence="4">The sequence shown here is derived from an EMBL/GenBank/DDBJ whole genome shotgun (WGS) entry which is preliminary data.</text>
</comment>
<dbReference type="PANTHER" id="PTHR12215:SF10">
    <property type="entry name" value="L-AMINOADIPATE-SEMIALDEHYDE DEHYDROGENASE-PHOSPHOPANTETHEINYL TRANSFERASE"/>
    <property type="match status" value="1"/>
</dbReference>
<protein>
    <recommendedName>
        <fullName evidence="3">4'-phosphopantetheinyl transferase domain-containing protein</fullName>
    </recommendedName>
</protein>
<dbReference type="AlphaFoldDB" id="A0A9X0WJ58"/>
<dbReference type="InterPro" id="IPR008278">
    <property type="entry name" value="4-PPantetheinyl_Trfase_dom"/>
</dbReference>
<gene>
    <name evidence="4" type="ORF">CKO25_13740</name>
</gene>
<dbReference type="InterPro" id="IPR037143">
    <property type="entry name" value="4-PPantetheinyl_Trfase_dom_sf"/>
</dbReference>
<keyword evidence="2" id="KW-0808">Transferase</keyword>
<reference evidence="4 5" key="1">
    <citation type="journal article" date="2020" name="Microorganisms">
        <title>Osmotic Adaptation and Compatible Solute Biosynthesis of Phototrophic Bacteria as Revealed from Genome Analyses.</title>
        <authorList>
            <person name="Imhoff J.F."/>
            <person name="Rahn T."/>
            <person name="Kunzel S."/>
            <person name="Keller A."/>
            <person name="Neulinger S.C."/>
        </authorList>
    </citation>
    <scope>NUCLEOTIDE SEQUENCE [LARGE SCALE GENOMIC DNA]</scope>
    <source>
        <strain evidence="4 5">DSM 21303</strain>
    </source>
</reference>
<evidence type="ECO:0000256" key="2">
    <source>
        <dbReference type="ARBA" id="ARBA00022679"/>
    </source>
</evidence>